<accession>A0A8J7PEE4</accession>
<dbReference type="PROSITE" id="PS51257">
    <property type="entry name" value="PROKAR_LIPOPROTEIN"/>
    <property type="match status" value="1"/>
</dbReference>
<feature type="region of interest" description="Disordered" evidence="1">
    <location>
        <begin position="30"/>
        <end position="95"/>
    </location>
</feature>
<evidence type="ECO:0000256" key="1">
    <source>
        <dbReference type="SAM" id="MobiDB-lite"/>
    </source>
</evidence>
<dbReference type="AlphaFoldDB" id="A0A8J7PEE4"/>
<name>A0A8J7PEE4_9BACT</name>
<feature type="compositionally biased region" description="Low complexity" evidence="1">
    <location>
        <begin position="30"/>
        <end position="40"/>
    </location>
</feature>
<feature type="signal peptide" evidence="2">
    <location>
        <begin position="1"/>
        <end position="29"/>
    </location>
</feature>
<gene>
    <name evidence="3" type="ORF">J0M35_08185</name>
</gene>
<evidence type="ECO:0000256" key="2">
    <source>
        <dbReference type="SAM" id="SignalP"/>
    </source>
</evidence>
<proteinExistence type="predicted"/>
<feature type="compositionally biased region" description="Polar residues" evidence="1">
    <location>
        <begin position="67"/>
        <end position="78"/>
    </location>
</feature>
<sequence length="140" mass="14721">MNQTLPRLLSQTLALTALTVLVMGLSACQSDNQDNSQSKSSVKKEETSVTIGADGKTTITEKEVDSTAGSDDNPGSQNETDKTLTIDDQAGKGGKVKVDLPGIKVDIDESAGSVNVSTPYVDVKKDGGKSQVQINLEHKD</sequence>
<evidence type="ECO:0008006" key="5">
    <source>
        <dbReference type="Google" id="ProtNLM"/>
    </source>
</evidence>
<keyword evidence="2" id="KW-0732">Signal</keyword>
<organism evidence="3 4">
    <name type="scientific">Candidatus Obscuribacter phosphatis</name>
    <dbReference type="NCBI Taxonomy" id="1906157"/>
    <lineage>
        <taxon>Bacteria</taxon>
        <taxon>Bacillati</taxon>
        <taxon>Candidatus Melainabacteria</taxon>
        <taxon>Candidatus Obscuribacterales</taxon>
        <taxon>Candidatus Obscuribacteraceae</taxon>
        <taxon>Candidatus Obscuribacter</taxon>
    </lineage>
</organism>
<dbReference type="Proteomes" id="UP000664277">
    <property type="component" value="Unassembled WGS sequence"/>
</dbReference>
<dbReference type="EMBL" id="JAFLCK010000009">
    <property type="protein sequence ID" value="MBN8660323.1"/>
    <property type="molecule type" value="Genomic_DNA"/>
</dbReference>
<comment type="caution">
    <text evidence="3">The sequence shown here is derived from an EMBL/GenBank/DDBJ whole genome shotgun (WGS) entry which is preliminary data.</text>
</comment>
<evidence type="ECO:0000313" key="4">
    <source>
        <dbReference type="Proteomes" id="UP000664277"/>
    </source>
</evidence>
<protein>
    <recommendedName>
        <fullName evidence="5">Lipoprotein</fullName>
    </recommendedName>
</protein>
<reference evidence="3" key="1">
    <citation type="submission" date="2021-02" db="EMBL/GenBank/DDBJ databases">
        <title>Genome-Resolved Metagenomics of a Microbial Community Performing Photosynthetic Biological Nutrient Removal.</title>
        <authorList>
            <person name="Mcdaniel E.A."/>
        </authorList>
    </citation>
    <scope>NUCLEOTIDE SEQUENCE</scope>
    <source>
        <strain evidence="3">UWPOB_OBS1</strain>
    </source>
</reference>
<evidence type="ECO:0000313" key="3">
    <source>
        <dbReference type="EMBL" id="MBN8660323.1"/>
    </source>
</evidence>
<feature type="chain" id="PRO_5035261860" description="Lipoprotein" evidence="2">
    <location>
        <begin position="30"/>
        <end position="140"/>
    </location>
</feature>